<dbReference type="EMBL" id="BMAR01000043">
    <property type="protein sequence ID" value="GFR51001.1"/>
    <property type="molecule type" value="Genomic_DNA"/>
</dbReference>
<comment type="catalytic activity">
    <reaction evidence="1">
        <text>S-ubiquitinyl-[E2 ubiquitin-conjugating enzyme]-L-cysteine + [acceptor protein]-L-lysine = [E2 ubiquitin-conjugating enzyme]-L-cysteine + N(6)-ubiquitinyl-[acceptor protein]-L-lysine.</text>
        <dbReference type="EC" id="2.3.2.26"/>
    </reaction>
</comment>
<evidence type="ECO:0000313" key="7">
    <source>
        <dbReference type="Proteomes" id="UP001054857"/>
    </source>
</evidence>
<dbReference type="Gene3D" id="1.20.5.190">
    <property type="match status" value="1"/>
</dbReference>
<feature type="compositionally biased region" description="Basic and acidic residues" evidence="5">
    <location>
        <begin position="1"/>
        <end position="12"/>
    </location>
</feature>
<dbReference type="GO" id="GO:0006511">
    <property type="term" value="P:ubiquitin-dependent protein catabolic process"/>
    <property type="evidence" value="ECO:0007669"/>
    <property type="project" value="TreeGrafter"/>
</dbReference>
<evidence type="ECO:0000256" key="1">
    <source>
        <dbReference type="ARBA" id="ARBA00000885"/>
    </source>
</evidence>
<feature type="region of interest" description="Disordered" evidence="5">
    <location>
        <begin position="1"/>
        <end position="47"/>
    </location>
</feature>
<name>A0AAD3E420_9CHLO</name>
<dbReference type="Pfam" id="PF00612">
    <property type="entry name" value="IQ"/>
    <property type="match status" value="1"/>
</dbReference>
<accession>A0AAD3E420</accession>
<evidence type="ECO:0000256" key="3">
    <source>
        <dbReference type="ARBA" id="ARBA00012485"/>
    </source>
</evidence>
<comment type="caution">
    <text evidence="6">The sequence shown here is derived from an EMBL/GenBank/DDBJ whole genome shotgun (WGS) entry which is preliminary data.</text>
</comment>
<evidence type="ECO:0000313" key="6">
    <source>
        <dbReference type="EMBL" id="GFR51001.1"/>
    </source>
</evidence>
<dbReference type="InterPro" id="IPR000048">
    <property type="entry name" value="IQ_motif_EF-hand-BS"/>
</dbReference>
<dbReference type="PANTHER" id="PTHR45700:SF6">
    <property type="entry name" value="E3 UBIQUITIN-PROTEIN LIGASE UPL6"/>
    <property type="match status" value="1"/>
</dbReference>
<dbReference type="EC" id="2.3.2.26" evidence="3"/>
<reference evidence="6 7" key="1">
    <citation type="journal article" date="2021" name="Sci. Rep.">
        <title>Genome sequencing of the multicellular alga Astrephomene provides insights into convergent evolution of germ-soma differentiation.</title>
        <authorList>
            <person name="Yamashita S."/>
            <person name="Yamamoto K."/>
            <person name="Matsuzaki R."/>
            <person name="Suzuki S."/>
            <person name="Yamaguchi H."/>
            <person name="Hirooka S."/>
            <person name="Minakuchi Y."/>
            <person name="Miyagishima S."/>
            <person name="Kawachi M."/>
            <person name="Toyoda A."/>
            <person name="Nozaki H."/>
        </authorList>
    </citation>
    <scope>NUCLEOTIDE SEQUENCE [LARGE SCALE GENOMIC DNA]</scope>
    <source>
        <strain evidence="6 7">NIES-4017</strain>
    </source>
</reference>
<gene>
    <name evidence="6" type="ORF">Agub_g13327</name>
</gene>
<evidence type="ECO:0000256" key="5">
    <source>
        <dbReference type="SAM" id="MobiDB-lite"/>
    </source>
</evidence>
<evidence type="ECO:0000256" key="2">
    <source>
        <dbReference type="ARBA" id="ARBA00004906"/>
    </source>
</evidence>
<dbReference type="GO" id="GO:0000209">
    <property type="term" value="P:protein polyubiquitination"/>
    <property type="evidence" value="ECO:0007669"/>
    <property type="project" value="InterPro"/>
</dbReference>
<dbReference type="InterPro" id="IPR044611">
    <property type="entry name" value="E3A/B/C-like"/>
</dbReference>
<organism evidence="6 7">
    <name type="scientific">Astrephomene gubernaculifera</name>
    <dbReference type="NCBI Taxonomy" id="47775"/>
    <lineage>
        <taxon>Eukaryota</taxon>
        <taxon>Viridiplantae</taxon>
        <taxon>Chlorophyta</taxon>
        <taxon>core chlorophytes</taxon>
        <taxon>Chlorophyceae</taxon>
        <taxon>CS clade</taxon>
        <taxon>Chlamydomonadales</taxon>
        <taxon>Astrephomenaceae</taxon>
        <taxon>Astrephomene</taxon>
    </lineage>
</organism>
<feature type="non-terminal residue" evidence="6">
    <location>
        <position position="329"/>
    </location>
</feature>
<dbReference type="GO" id="GO:0061630">
    <property type="term" value="F:ubiquitin protein ligase activity"/>
    <property type="evidence" value="ECO:0007669"/>
    <property type="project" value="UniProtKB-EC"/>
</dbReference>
<dbReference type="Proteomes" id="UP001054857">
    <property type="component" value="Unassembled WGS sequence"/>
</dbReference>
<protein>
    <recommendedName>
        <fullName evidence="3">HECT-type E3 ubiquitin transferase</fullName>
        <ecNumber evidence="3">2.3.2.26</ecNumber>
    </recommendedName>
</protein>
<dbReference type="AlphaFoldDB" id="A0AAD3E420"/>
<dbReference type="PROSITE" id="PS50096">
    <property type="entry name" value="IQ"/>
    <property type="match status" value="1"/>
</dbReference>
<sequence>MFFPPRRNDVRGRAHGGRGGRSKGELTAQEELAKAREERERRKRQKLEQKSAVVIQAAWRGWSSRCTTRRAARSQWNDRYGSEGQLLQARDCFGLQSGGALGSLLRFYHPATDLQRLASIARVYAGSSKSDEFTAFISAYTTAEGRAAVQYRLKTLALQCLMTLSWHRLSLAPQLAAARPTAPLDASSGGPAGALLECLLQLVSPDLYAPALGRAQAAGLSAALLTHLADHGMCQHLFMILAAALAPAIRPPSASAAAAAPSTVPLPYSSHPVAPKPYVEALVTQLTVRLLALKSWSPPLTAPEQSLHCLLFLPDLWRRCRSLQPVAPR</sequence>
<feature type="compositionally biased region" description="Basic and acidic residues" evidence="5">
    <location>
        <begin position="31"/>
        <end position="40"/>
    </location>
</feature>
<evidence type="ECO:0000256" key="4">
    <source>
        <dbReference type="ARBA" id="ARBA00022679"/>
    </source>
</evidence>
<proteinExistence type="predicted"/>
<dbReference type="SMART" id="SM00015">
    <property type="entry name" value="IQ"/>
    <property type="match status" value="1"/>
</dbReference>
<keyword evidence="7" id="KW-1185">Reference proteome</keyword>
<comment type="pathway">
    <text evidence="2">Protein modification; protein ubiquitination.</text>
</comment>
<dbReference type="PANTHER" id="PTHR45700">
    <property type="entry name" value="UBIQUITIN-PROTEIN LIGASE E3C"/>
    <property type="match status" value="1"/>
</dbReference>
<keyword evidence="4" id="KW-0808">Transferase</keyword>